<dbReference type="Gene3D" id="3.20.20.80">
    <property type="entry name" value="Glycosidases"/>
    <property type="match status" value="1"/>
</dbReference>
<organism evidence="1 2">
    <name type="scientific">Adineta steineri</name>
    <dbReference type="NCBI Taxonomy" id="433720"/>
    <lineage>
        <taxon>Eukaryota</taxon>
        <taxon>Metazoa</taxon>
        <taxon>Spiralia</taxon>
        <taxon>Gnathifera</taxon>
        <taxon>Rotifera</taxon>
        <taxon>Eurotatoria</taxon>
        <taxon>Bdelloidea</taxon>
        <taxon>Adinetida</taxon>
        <taxon>Adinetidae</taxon>
        <taxon>Adineta</taxon>
    </lineage>
</organism>
<name>A0A815WLI0_9BILA</name>
<comment type="caution">
    <text evidence="1">The sequence shown here is derived from an EMBL/GenBank/DDBJ whole genome shotgun (WGS) entry which is preliminary data.</text>
</comment>
<sequence length="49" mass="5470">MATYIENHDACPQGLVPPTSRFNPYLLSTDNWVQTIIDFGAKYAVLVAK</sequence>
<protein>
    <submittedName>
        <fullName evidence="1">Uncharacterized protein</fullName>
    </submittedName>
</protein>
<dbReference type="EMBL" id="CAJNOG010004914">
    <property type="protein sequence ID" value="CAF1546265.1"/>
    <property type="molecule type" value="Genomic_DNA"/>
</dbReference>
<gene>
    <name evidence="1" type="ORF">JYZ213_LOCUS46010</name>
</gene>
<dbReference type="AlphaFoldDB" id="A0A815WLI0"/>
<feature type="non-terminal residue" evidence="1">
    <location>
        <position position="49"/>
    </location>
</feature>
<evidence type="ECO:0000313" key="1">
    <source>
        <dbReference type="EMBL" id="CAF1546265.1"/>
    </source>
</evidence>
<evidence type="ECO:0000313" key="2">
    <source>
        <dbReference type="Proteomes" id="UP000663845"/>
    </source>
</evidence>
<dbReference type="Proteomes" id="UP000663845">
    <property type="component" value="Unassembled WGS sequence"/>
</dbReference>
<accession>A0A815WLI0</accession>
<proteinExistence type="predicted"/>
<reference evidence="1" key="1">
    <citation type="submission" date="2021-02" db="EMBL/GenBank/DDBJ databases">
        <authorList>
            <person name="Nowell W R."/>
        </authorList>
    </citation>
    <scope>NUCLEOTIDE SEQUENCE</scope>
</reference>